<proteinExistence type="predicted"/>
<dbReference type="Proteomes" id="UP000254291">
    <property type="component" value="Unassembled WGS sequence"/>
</dbReference>
<dbReference type="AlphaFoldDB" id="A0A378SGP0"/>
<organism evidence="2 3">
    <name type="scientific">Mycolicibacterium gilvum</name>
    <dbReference type="NCBI Taxonomy" id="1804"/>
    <lineage>
        <taxon>Bacteria</taxon>
        <taxon>Bacillati</taxon>
        <taxon>Actinomycetota</taxon>
        <taxon>Actinomycetes</taxon>
        <taxon>Mycobacteriales</taxon>
        <taxon>Mycobacteriaceae</taxon>
        <taxon>Mycolicibacterium</taxon>
    </lineage>
</organism>
<feature type="signal peptide" evidence="1">
    <location>
        <begin position="1"/>
        <end position="25"/>
    </location>
</feature>
<dbReference type="EMBL" id="UGQM01000001">
    <property type="protein sequence ID" value="STZ41308.1"/>
    <property type="molecule type" value="Genomic_DNA"/>
</dbReference>
<accession>A0A378SGP0</accession>
<protein>
    <submittedName>
        <fullName evidence="2">Uncharacterized protein</fullName>
    </submittedName>
</protein>
<evidence type="ECO:0000313" key="2">
    <source>
        <dbReference type="EMBL" id="STZ41308.1"/>
    </source>
</evidence>
<gene>
    <name evidence="2" type="ORF">NCTC10742_00511</name>
</gene>
<name>A0A378SGP0_9MYCO</name>
<reference evidence="2 3" key="1">
    <citation type="submission" date="2018-06" db="EMBL/GenBank/DDBJ databases">
        <authorList>
            <consortium name="Pathogen Informatics"/>
            <person name="Doyle S."/>
        </authorList>
    </citation>
    <scope>NUCLEOTIDE SEQUENCE [LARGE SCALE GENOMIC DNA]</scope>
    <source>
        <strain evidence="2 3">NCTC10742</strain>
    </source>
</reference>
<evidence type="ECO:0000256" key="1">
    <source>
        <dbReference type="SAM" id="SignalP"/>
    </source>
</evidence>
<feature type="chain" id="PRO_5039421792" evidence="1">
    <location>
        <begin position="26"/>
        <end position="185"/>
    </location>
</feature>
<evidence type="ECO:0000313" key="3">
    <source>
        <dbReference type="Proteomes" id="UP000254291"/>
    </source>
</evidence>
<keyword evidence="1" id="KW-0732">Signal</keyword>
<sequence length="185" mass="18496">MTASPVGELARAFALLLTAFGVSLAALPAAGADPNDLAVPGTPEPGTVVAGSSAAADANPASAAACSQFANALDSAAVNYSDFAAGMSSPDWNYANPTVRSANVAGRTALREAARAALSASDTPGLQSDVAAPIRVWSTRAAKLLVNMFLHRSNDAVDTAATELNEATYNVQMACAKAGTPAVTS</sequence>